<evidence type="ECO:0000313" key="2">
    <source>
        <dbReference type="Proteomes" id="UP001501736"/>
    </source>
</evidence>
<organism evidence="1 2">
    <name type="scientific">Nesterenkonia halobia</name>
    <dbReference type="NCBI Taxonomy" id="37922"/>
    <lineage>
        <taxon>Bacteria</taxon>
        <taxon>Bacillati</taxon>
        <taxon>Actinomycetota</taxon>
        <taxon>Actinomycetes</taxon>
        <taxon>Micrococcales</taxon>
        <taxon>Micrococcaceae</taxon>
        <taxon>Nesterenkonia</taxon>
    </lineage>
</organism>
<dbReference type="EMBL" id="BAAAYG010000005">
    <property type="protein sequence ID" value="GAA3284477.1"/>
    <property type="molecule type" value="Genomic_DNA"/>
</dbReference>
<dbReference type="Proteomes" id="UP001501736">
    <property type="component" value="Unassembled WGS sequence"/>
</dbReference>
<reference evidence="2" key="1">
    <citation type="journal article" date="2019" name="Int. J. Syst. Evol. Microbiol.">
        <title>The Global Catalogue of Microorganisms (GCM) 10K type strain sequencing project: providing services to taxonomists for standard genome sequencing and annotation.</title>
        <authorList>
            <consortium name="The Broad Institute Genomics Platform"/>
            <consortium name="The Broad Institute Genome Sequencing Center for Infectious Disease"/>
            <person name="Wu L."/>
            <person name="Ma J."/>
        </authorList>
    </citation>
    <scope>NUCLEOTIDE SEQUENCE [LARGE SCALE GENOMIC DNA]</scope>
    <source>
        <strain evidence="2">JCM 11483</strain>
    </source>
</reference>
<proteinExistence type="predicted"/>
<sequence length="79" mass="8249">MSSTCTAPAGGCGQTFRGELPWRLHRATVDGVRVCLDPEGAGLTWEQSTRSWGLGQAVTGRALEDLKINAGMTSAGGQD</sequence>
<comment type="caution">
    <text evidence="1">The sequence shown here is derived from an EMBL/GenBank/DDBJ whole genome shotgun (WGS) entry which is preliminary data.</text>
</comment>
<evidence type="ECO:0000313" key="1">
    <source>
        <dbReference type="EMBL" id="GAA3284477.1"/>
    </source>
</evidence>
<gene>
    <name evidence="1" type="ORF">GCM10020260_15080</name>
</gene>
<name>A0ABP6RC44_9MICC</name>
<protein>
    <submittedName>
        <fullName evidence="1">Uncharacterized protein</fullName>
    </submittedName>
</protein>
<keyword evidence="2" id="KW-1185">Reference proteome</keyword>
<accession>A0ABP6RC44</accession>